<dbReference type="KEGG" id="amin:AUMI_111600"/>
<organism evidence="1 2">
    <name type="scientific">Aurantimicrobium minutum</name>
    <dbReference type="NCBI Taxonomy" id="708131"/>
    <lineage>
        <taxon>Bacteria</taxon>
        <taxon>Bacillati</taxon>
        <taxon>Actinomycetota</taxon>
        <taxon>Actinomycetes</taxon>
        <taxon>Micrococcales</taxon>
        <taxon>Microbacteriaceae</taxon>
        <taxon>Aurantimicrobium</taxon>
    </lineage>
</organism>
<dbReference type="AlphaFoldDB" id="A0A173LXX6"/>
<name>A0A173LXX6_9MICO</name>
<dbReference type="EMBL" id="AP017457">
    <property type="protein sequence ID" value="BAU99702.1"/>
    <property type="molecule type" value="Genomic_DNA"/>
</dbReference>
<proteinExistence type="predicted"/>
<gene>
    <name evidence="1" type="ORF">AUMI_111600</name>
</gene>
<reference evidence="1 2" key="1">
    <citation type="journal article" date="2016" name="Genome Announc.">
        <title>Complete Genome Sequence of Aurantimicrobium minutum Type Strain KNCT, a Planktonic Ultramicrobacterium Isolated from River Water.</title>
        <authorList>
            <person name="Nakai R."/>
            <person name="Fujisawa T."/>
            <person name="Nakamura Y."/>
            <person name="Nishide H."/>
            <person name="Uchiyama I."/>
            <person name="Baba T."/>
            <person name="Toyoda A."/>
            <person name="Fujiyama A."/>
            <person name="Naganuma T."/>
            <person name="Niki H."/>
        </authorList>
    </citation>
    <scope>NUCLEOTIDE SEQUENCE [LARGE SCALE GENOMIC DNA]</scope>
    <source>
        <strain evidence="1 2">KNC</strain>
    </source>
</reference>
<evidence type="ECO:0000313" key="2">
    <source>
        <dbReference type="Proteomes" id="UP000243847"/>
    </source>
</evidence>
<evidence type="ECO:0000313" key="1">
    <source>
        <dbReference type="EMBL" id="BAU99702.1"/>
    </source>
</evidence>
<protein>
    <submittedName>
        <fullName evidence="1">Cation-transporting ATPase</fullName>
    </submittedName>
</protein>
<accession>A0A173LXX6</accession>
<sequence>MVPFTEGSYTVNKHKTQKYRISITTTTVEDLEKLRYAFEGNMAHGEHQDCSDDVLVAALLGWHFRQIQVGGHWFAKSLLHEFNIRQQLLLDPAKSWVDEELRRERDFFRGSPSTPGNILTLDGIDLYTLQRVEARVQAVKMMVNKLNEDHGHDAHRRLRYYSDQAIIDLGLWWTLTQTHFGEVEVEDFPFWVKDEIVARAQARQDVEGGTLVPDAMELPPLSPSERVTFFRSRRISNRDRFWTDDRIRAAMEMGL</sequence>
<dbReference type="Proteomes" id="UP000243847">
    <property type="component" value="Chromosome sequence1"/>
</dbReference>